<evidence type="ECO:0000259" key="3">
    <source>
        <dbReference type="Pfam" id="PF00850"/>
    </source>
</evidence>
<reference evidence="4 5" key="1">
    <citation type="submission" date="2018-05" db="EMBL/GenBank/DDBJ databases">
        <title>Integrated omic analyses show evidence that a Ca. Accumulibacter phosphatis strain performs denitrification under micro-aerobic conditions.</title>
        <authorList>
            <person name="Camejo P.Y."/>
            <person name="Katherine M.D."/>
            <person name="Daniel N.R."/>
        </authorList>
    </citation>
    <scope>NUCLEOTIDE SEQUENCE [LARGE SCALE GENOMIC DNA]</scope>
    <source>
        <strain evidence="4">UW-LDO-IC</strain>
    </source>
</reference>
<dbReference type="Pfam" id="PF00850">
    <property type="entry name" value="Hist_deacetyl"/>
    <property type="match status" value="1"/>
</dbReference>
<dbReference type="Gene3D" id="3.40.800.20">
    <property type="entry name" value="Histone deacetylase domain"/>
    <property type="match status" value="1"/>
</dbReference>
<keyword evidence="2" id="KW-0378">Hydrolase</keyword>
<dbReference type="AlphaFoldDB" id="A0A369XLN7"/>
<evidence type="ECO:0000256" key="1">
    <source>
        <dbReference type="ARBA" id="ARBA00005947"/>
    </source>
</evidence>
<name>A0A369XLN7_9PROT</name>
<dbReference type="PANTHER" id="PTHR10625:SF19">
    <property type="entry name" value="HISTONE DEACETYLASE 12"/>
    <property type="match status" value="1"/>
</dbReference>
<proteinExistence type="inferred from homology"/>
<evidence type="ECO:0000313" key="5">
    <source>
        <dbReference type="Proteomes" id="UP000253831"/>
    </source>
</evidence>
<evidence type="ECO:0000313" key="4">
    <source>
        <dbReference type="EMBL" id="RDE51041.1"/>
    </source>
</evidence>
<gene>
    <name evidence="4" type="ORF">DVS81_07760</name>
</gene>
<protein>
    <submittedName>
        <fullName evidence="4">Histone deacetylase</fullName>
    </submittedName>
</protein>
<dbReference type="GO" id="GO:0016787">
    <property type="term" value="F:hydrolase activity"/>
    <property type="evidence" value="ECO:0007669"/>
    <property type="project" value="UniProtKB-KW"/>
</dbReference>
<dbReference type="InterPro" id="IPR023801">
    <property type="entry name" value="His_deacetylse_dom"/>
</dbReference>
<dbReference type="InterPro" id="IPR044150">
    <property type="entry name" value="HDAC_classIV"/>
</dbReference>
<dbReference type="Proteomes" id="UP000253831">
    <property type="component" value="Unassembled WGS sequence"/>
</dbReference>
<dbReference type="InterPro" id="IPR023696">
    <property type="entry name" value="Ureohydrolase_dom_sf"/>
</dbReference>
<feature type="domain" description="Histone deacetylase" evidence="3">
    <location>
        <begin position="17"/>
        <end position="279"/>
    </location>
</feature>
<dbReference type="CDD" id="cd09993">
    <property type="entry name" value="HDAC_classIV"/>
    <property type="match status" value="1"/>
</dbReference>
<dbReference type="GO" id="GO:0004407">
    <property type="term" value="F:histone deacetylase activity"/>
    <property type="evidence" value="ECO:0007669"/>
    <property type="project" value="InterPro"/>
</dbReference>
<evidence type="ECO:0000256" key="2">
    <source>
        <dbReference type="ARBA" id="ARBA00022801"/>
    </source>
</evidence>
<accession>A0A369XLN7</accession>
<organism evidence="4 5">
    <name type="scientific">Candidatus Accumulibacter meliphilus</name>
    <dbReference type="NCBI Taxonomy" id="2211374"/>
    <lineage>
        <taxon>Bacteria</taxon>
        <taxon>Pseudomonadati</taxon>
        <taxon>Pseudomonadota</taxon>
        <taxon>Betaproteobacteria</taxon>
        <taxon>Candidatus Accumulibacter</taxon>
    </lineage>
</organism>
<dbReference type="InterPro" id="IPR037138">
    <property type="entry name" value="His_deacetylse_dom_sf"/>
</dbReference>
<dbReference type="GO" id="GO:0040029">
    <property type="term" value="P:epigenetic regulation of gene expression"/>
    <property type="evidence" value="ECO:0007669"/>
    <property type="project" value="TreeGrafter"/>
</dbReference>
<dbReference type="PRINTS" id="PR01270">
    <property type="entry name" value="HDASUPER"/>
</dbReference>
<dbReference type="EMBL" id="QPGA01000011">
    <property type="protein sequence ID" value="RDE51041.1"/>
    <property type="molecule type" value="Genomic_DNA"/>
</dbReference>
<dbReference type="SUPFAM" id="SSF52768">
    <property type="entry name" value="Arginase/deacetylase"/>
    <property type="match status" value="1"/>
</dbReference>
<dbReference type="PANTHER" id="PTHR10625">
    <property type="entry name" value="HISTONE DEACETYLASE HDAC1-RELATED"/>
    <property type="match status" value="1"/>
</dbReference>
<comment type="caution">
    <text evidence="4">The sequence shown here is derived from an EMBL/GenBank/DDBJ whole genome shotgun (WGS) entry which is preliminary data.</text>
</comment>
<dbReference type="InterPro" id="IPR000286">
    <property type="entry name" value="HDACs"/>
</dbReference>
<comment type="similarity">
    <text evidence="1">Belongs to the histone deacetylase family.</text>
</comment>
<sequence>MKLFYTDVFVLPLPAGHRFPMEKYARLRARLYASGAFCDGDFETPAAATSEQLCRAHDAAYVARVSAGELSAAEIRRIGFPWSPEMVERSRRSAGATIAACREALRTGCSVNLAGGTHHAHAAHGEGFCVFNDTVVAARVLRAEGLLQRTAVIDLDVHQGNGTASICADDEAIFTFSMHGARNFPVRKARSDFDIELPDATGDAPYLQQLAVALERVFTLARPELVIYLAGADPYHDDRLGRLALSFDGLAARDEMVLAACRQRTVPVAISMAGGYARDIDDTVSIHCRTVLTARQIFPVKVAYATHEAPFSPRGRRVGEEGQRS</sequence>